<comment type="caution">
    <text evidence="1">Lacks conserved residue(s) required for the propagation of feature annotation.</text>
</comment>
<reference evidence="3 4" key="1">
    <citation type="submission" date="2018-04" db="EMBL/GenBank/DDBJ databases">
        <title>Genomic Encyclopedia of Archaeal and Bacterial Type Strains, Phase II (KMG-II): from individual species to whole genera.</title>
        <authorList>
            <person name="Goeker M."/>
        </authorList>
    </citation>
    <scope>NUCLEOTIDE SEQUENCE [LARGE SCALE GENOMIC DNA]</scope>
    <source>
        <strain evidence="3 4">DSM 5822</strain>
    </source>
</reference>
<feature type="domain" description="HIT" evidence="2">
    <location>
        <begin position="5"/>
        <end position="81"/>
    </location>
</feature>
<dbReference type="PROSITE" id="PS51084">
    <property type="entry name" value="HIT_2"/>
    <property type="match status" value="1"/>
</dbReference>
<sequence>MSDCVFCAINAKQAPASMVYEDELCMVLMDIFPLRPAHVLVINKRHVQYVRELTEQERNHLFATANKVSQAMIVLLLSVAY</sequence>
<keyword evidence="4" id="KW-1185">Reference proteome</keyword>
<evidence type="ECO:0000259" key="2">
    <source>
        <dbReference type="PROSITE" id="PS51084"/>
    </source>
</evidence>
<dbReference type="GO" id="GO:0009117">
    <property type="term" value="P:nucleotide metabolic process"/>
    <property type="evidence" value="ECO:0007669"/>
    <property type="project" value="TreeGrafter"/>
</dbReference>
<dbReference type="RefSeq" id="WP_170106844.1">
    <property type="nucleotide sequence ID" value="NZ_QAON01000001.1"/>
</dbReference>
<dbReference type="SUPFAM" id="SSF54197">
    <property type="entry name" value="HIT-like"/>
    <property type="match status" value="1"/>
</dbReference>
<dbReference type="GO" id="GO:0003824">
    <property type="term" value="F:catalytic activity"/>
    <property type="evidence" value="ECO:0007669"/>
    <property type="project" value="InterPro"/>
</dbReference>
<evidence type="ECO:0000256" key="1">
    <source>
        <dbReference type="PROSITE-ProRule" id="PRU00464"/>
    </source>
</evidence>
<protein>
    <submittedName>
        <fullName evidence="3">Histidine triad (HIT) family protein</fullName>
    </submittedName>
</protein>
<dbReference type="Gene3D" id="3.30.428.10">
    <property type="entry name" value="HIT-like"/>
    <property type="match status" value="1"/>
</dbReference>
<gene>
    <name evidence="3" type="ORF">C8N29_101254</name>
</gene>
<dbReference type="PANTHER" id="PTHR46648">
    <property type="entry name" value="HIT FAMILY PROTEIN 1"/>
    <property type="match status" value="1"/>
</dbReference>
<organism evidence="3 4">
    <name type="scientific">Agitococcus lubricus</name>
    <dbReference type="NCBI Taxonomy" id="1077255"/>
    <lineage>
        <taxon>Bacteria</taxon>
        <taxon>Pseudomonadati</taxon>
        <taxon>Pseudomonadota</taxon>
        <taxon>Gammaproteobacteria</taxon>
        <taxon>Moraxellales</taxon>
        <taxon>Moraxellaceae</taxon>
        <taxon>Agitococcus</taxon>
    </lineage>
</organism>
<dbReference type="PRINTS" id="PR00332">
    <property type="entry name" value="HISTRIAD"/>
</dbReference>
<dbReference type="PANTHER" id="PTHR46648:SF1">
    <property type="entry name" value="ADENOSINE 5'-MONOPHOSPHORAMIDASE HNT1"/>
    <property type="match status" value="1"/>
</dbReference>
<dbReference type="Pfam" id="PF01230">
    <property type="entry name" value="HIT"/>
    <property type="match status" value="1"/>
</dbReference>
<evidence type="ECO:0000313" key="4">
    <source>
        <dbReference type="Proteomes" id="UP000244223"/>
    </source>
</evidence>
<comment type="caution">
    <text evidence="3">The sequence shown here is derived from an EMBL/GenBank/DDBJ whole genome shotgun (WGS) entry which is preliminary data.</text>
</comment>
<dbReference type="EMBL" id="QAON01000001">
    <property type="protein sequence ID" value="PTQ91182.1"/>
    <property type="molecule type" value="Genomic_DNA"/>
</dbReference>
<dbReference type="Proteomes" id="UP000244223">
    <property type="component" value="Unassembled WGS sequence"/>
</dbReference>
<accession>A0A2T5J3K9</accession>
<dbReference type="AlphaFoldDB" id="A0A2T5J3K9"/>
<proteinExistence type="predicted"/>
<name>A0A2T5J3K9_9GAMM</name>
<dbReference type="InterPro" id="IPR036265">
    <property type="entry name" value="HIT-like_sf"/>
</dbReference>
<dbReference type="InterPro" id="IPR011146">
    <property type="entry name" value="HIT-like"/>
</dbReference>
<evidence type="ECO:0000313" key="3">
    <source>
        <dbReference type="EMBL" id="PTQ91182.1"/>
    </source>
</evidence>
<dbReference type="InterPro" id="IPR001310">
    <property type="entry name" value="Histidine_triad_HIT"/>
</dbReference>